<dbReference type="InterPro" id="IPR041664">
    <property type="entry name" value="AAA_16"/>
</dbReference>
<dbReference type="PANTHER" id="PTHR16305:SF28">
    <property type="entry name" value="GUANYLATE CYCLASE DOMAIN-CONTAINING PROTEIN"/>
    <property type="match status" value="1"/>
</dbReference>
<dbReference type="SUPFAM" id="SSF55073">
    <property type="entry name" value="Nucleotide cyclase"/>
    <property type="match status" value="2"/>
</dbReference>
<dbReference type="eggNOG" id="COG2114">
    <property type="taxonomic scope" value="Bacteria"/>
</dbReference>
<gene>
    <name evidence="4" type="ordered locus">Cagg_0329</name>
</gene>
<dbReference type="KEGG" id="cag:Cagg_0329"/>
<dbReference type="Proteomes" id="UP000002508">
    <property type="component" value="Chromosome"/>
</dbReference>
<dbReference type="GO" id="GO:0009190">
    <property type="term" value="P:cyclic nucleotide biosynthetic process"/>
    <property type="evidence" value="ECO:0007669"/>
    <property type="project" value="InterPro"/>
</dbReference>
<sequence>MRLSVYHSFQENQSTIAAKKMITSPIPMEQQASSQLFRPYVPAALRDALGAGLLRAGQIETYQASILYTDLSGFTRLTAAFATLPDGAERLHSILRDYFETMIATITAHGGDVIHIAGDALSVWWPGIVDPTLAIHCGHALHNAIAALNPIPTPFGPYSLELRVGVSAGQVHLLLAGIPNQGIHPVLIGAPIYAASFAEQHAQPGQVQLLLANPVYKPIPPYQSPPDAPVLTWEHFLPPSFARRLRLSTLVAEYRRCVPVFAAFDLPANPLDLQPLVTQAQAIAMRWGGWLNEIEIGNKGAVLVFLFGAPVAHGDDTSRAIGCALELRDRGVIRKAGISVGSLFVGEVGSRLRRVYTAQGEDMNLAAHLMKRATDGEILISGRVRQDVLGRYRTSAPQLMMIKGYEQLIPVASVLIERTHTDDHDSHALRAALPDHVTLIGREQERQLIDQLIEDAGQQGKLLLIEGETGIGKSSLLHYIGIEWLKRGYMGLRGECRIGTRERTLYPWRTILGELCGIDDSEPAPVRRSRFQQALTELPLVVSHQVAALAHLLDIEGLLASHQPLDLAPLVIELLLQRLKCEPVLLILEDVHWADRETLLLLQEVVEALLPQHPLFVVVSYRPLPNHLAPLMQQLQHYPFSIHRILERLTSADRIRLVGELIGATTVDARLLQYLERYAGGQPLFIKEYVRSLLEKRLIRIEGDTAHLLGSPPHVQLSSSAVGIVQARIDQMEERTSLTLKVAAVIGRSFPLRLLHHIHPAHLSEAELRQDIDILLNYQLIETEMTDPEPVYRFTFGFAHEVAYTSLLFGQRRELHQAVYQWYLTNYQTELERWEAPLAVYDVIITHALRAEQSSIAMEYCRCAALIATSQSLFSSAFHYVEQGLRLTGHVDQRIELLVLRIILNDRIGNHLHQAEDIAQIQDLFGAYHQPTFQAIVAVLQLHHTLIGGQFELFDTHAAFAQAQVEQLGRQSPVVSRFLQACIELIKAQYLTFNGQQHQALAHLHGINRLFTNILRQITANNELNRLLSPRALLAQSYELQGWILIELGDLRQAQRRLERAVAIARMTNDWLTENRATIGLCRIRFADKPNSESEHQLQQALHIARSLGDRYGQVLGLHTQALLCLHWGDRQMARRLLWQAIAIANSTRIGVLEMMLLNQLVELGEETT</sequence>
<dbReference type="Gene3D" id="1.25.40.10">
    <property type="entry name" value="Tetratricopeptide repeat domain"/>
    <property type="match status" value="1"/>
</dbReference>
<feature type="domain" description="Guanylate cyclase" evidence="3">
    <location>
        <begin position="65"/>
        <end position="199"/>
    </location>
</feature>
<dbReference type="GO" id="GO:0035556">
    <property type="term" value="P:intracellular signal transduction"/>
    <property type="evidence" value="ECO:0007669"/>
    <property type="project" value="InterPro"/>
</dbReference>
<dbReference type="CDD" id="cd07302">
    <property type="entry name" value="CHD"/>
    <property type="match status" value="2"/>
</dbReference>
<dbReference type="PROSITE" id="PS50125">
    <property type="entry name" value="GUANYLATE_CYCLASE_2"/>
    <property type="match status" value="1"/>
</dbReference>
<protein>
    <submittedName>
        <fullName evidence="4">ATPase-like protein</fullName>
    </submittedName>
</protein>
<name>B8G2X1_CHLAD</name>
<evidence type="ECO:0000256" key="1">
    <source>
        <dbReference type="ARBA" id="ARBA00022741"/>
    </source>
</evidence>
<evidence type="ECO:0000313" key="4">
    <source>
        <dbReference type="EMBL" id="ACL23275.1"/>
    </source>
</evidence>
<evidence type="ECO:0000313" key="5">
    <source>
        <dbReference type="Proteomes" id="UP000002508"/>
    </source>
</evidence>
<dbReference type="GO" id="GO:0004016">
    <property type="term" value="F:adenylate cyclase activity"/>
    <property type="evidence" value="ECO:0007669"/>
    <property type="project" value="TreeGrafter"/>
</dbReference>
<keyword evidence="1" id="KW-0547">Nucleotide-binding</keyword>
<reference evidence="4" key="1">
    <citation type="submission" date="2008-12" db="EMBL/GenBank/DDBJ databases">
        <title>Complete sequence of Chloroflexus aggregans DSM 9485.</title>
        <authorList>
            <consortium name="US DOE Joint Genome Institute"/>
            <person name="Lucas S."/>
            <person name="Copeland A."/>
            <person name="Lapidus A."/>
            <person name="Glavina del Rio T."/>
            <person name="Dalin E."/>
            <person name="Tice H."/>
            <person name="Pitluck S."/>
            <person name="Foster B."/>
            <person name="Larimer F."/>
            <person name="Land M."/>
            <person name="Hauser L."/>
            <person name="Kyrpides N."/>
            <person name="Mikhailova N."/>
            <person name="Bryant D."/>
            <person name="Richardson P."/>
        </authorList>
    </citation>
    <scope>NUCLEOTIDE SEQUENCE</scope>
    <source>
        <strain evidence="4">DSM 9485</strain>
    </source>
</reference>
<evidence type="ECO:0000259" key="3">
    <source>
        <dbReference type="PROSITE" id="PS50125"/>
    </source>
</evidence>
<dbReference type="GO" id="GO:0005524">
    <property type="term" value="F:ATP binding"/>
    <property type="evidence" value="ECO:0007669"/>
    <property type="project" value="UniProtKB-KW"/>
</dbReference>
<dbReference type="InterPro" id="IPR027417">
    <property type="entry name" value="P-loop_NTPase"/>
</dbReference>
<dbReference type="SUPFAM" id="SSF48452">
    <property type="entry name" value="TPR-like"/>
    <property type="match status" value="1"/>
</dbReference>
<dbReference type="eggNOG" id="COG0457">
    <property type="taxonomic scope" value="Bacteria"/>
</dbReference>
<dbReference type="AlphaFoldDB" id="B8G2X1"/>
<dbReference type="HOGENOM" id="CLU_004435_4_0_0"/>
<evidence type="ECO:0000256" key="2">
    <source>
        <dbReference type="ARBA" id="ARBA00022840"/>
    </source>
</evidence>
<organism evidence="4 5">
    <name type="scientific">Chloroflexus aggregans (strain MD-66 / DSM 9485)</name>
    <dbReference type="NCBI Taxonomy" id="326427"/>
    <lineage>
        <taxon>Bacteria</taxon>
        <taxon>Bacillati</taxon>
        <taxon>Chloroflexota</taxon>
        <taxon>Chloroflexia</taxon>
        <taxon>Chloroflexales</taxon>
        <taxon>Chloroflexineae</taxon>
        <taxon>Chloroflexaceae</taxon>
        <taxon>Chloroflexus</taxon>
    </lineage>
</organism>
<dbReference type="EMBL" id="CP001337">
    <property type="protein sequence ID" value="ACL23275.1"/>
    <property type="molecule type" value="Genomic_DNA"/>
</dbReference>
<dbReference type="InterPro" id="IPR011990">
    <property type="entry name" value="TPR-like_helical_dom_sf"/>
</dbReference>
<proteinExistence type="predicted"/>
<dbReference type="Gene3D" id="3.30.70.1230">
    <property type="entry name" value="Nucleotide cyclase"/>
    <property type="match status" value="2"/>
</dbReference>
<dbReference type="InterPro" id="IPR029787">
    <property type="entry name" value="Nucleotide_cyclase"/>
</dbReference>
<keyword evidence="5" id="KW-1185">Reference proteome</keyword>
<dbReference type="GO" id="GO:0005737">
    <property type="term" value="C:cytoplasm"/>
    <property type="evidence" value="ECO:0007669"/>
    <property type="project" value="TreeGrafter"/>
</dbReference>
<dbReference type="Pfam" id="PF13191">
    <property type="entry name" value="AAA_16"/>
    <property type="match status" value="1"/>
</dbReference>
<dbReference type="SUPFAM" id="SSF52540">
    <property type="entry name" value="P-loop containing nucleoside triphosphate hydrolases"/>
    <property type="match status" value="1"/>
</dbReference>
<dbReference type="InterPro" id="IPR001054">
    <property type="entry name" value="A/G_cyclase"/>
</dbReference>
<dbReference type="STRING" id="326427.Cagg_0329"/>
<dbReference type="eggNOG" id="COG3899">
    <property type="taxonomic scope" value="Bacteria"/>
</dbReference>
<accession>B8G2X1</accession>
<keyword evidence="2" id="KW-0067">ATP-binding</keyword>
<dbReference type="PANTHER" id="PTHR16305">
    <property type="entry name" value="TESTICULAR SOLUBLE ADENYLYL CYCLASE"/>
    <property type="match status" value="1"/>
</dbReference>